<dbReference type="Proteomes" id="UP001162120">
    <property type="component" value="Segment"/>
</dbReference>
<dbReference type="EMBL" id="MT663534">
    <property type="protein sequence ID" value="QOI90302.1"/>
    <property type="molecule type" value="Genomic_DNA"/>
</dbReference>
<keyword evidence="2" id="KW-1185">Reference proteome</keyword>
<name>A0A7M3UNN1_9VIRU</name>
<evidence type="ECO:0000313" key="2">
    <source>
        <dbReference type="Proteomes" id="UP001162120"/>
    </source>
</evidence>
<protein>
    <submittedName>
        <fullName evidence="1">Uncharacterized protein</fullName>
    </submittedName>
</protein>
<evidence type="ECO:0000313" key="1">
    <source>
        <dbReference type="EMBL" id="QOI90302.1"/>
    </source>
</evidence>
<gene>
    <name evidence="1" type="ORF">HWQ62_00165</name>
</gene>
<proteinExistence type="predicted"/>
<reference evidence="1" key="1">
    <citation type="submission" date="2020-06" db="EMBL/GenBank/DDBJ databases">
        <title>Lateral gene transfer of anion-conducting channel rhodopsins between green algae and giant viruses.</title>
        <authorList>
            <person name="Rozenberg A."/>
            <person name="Oppermann J."/>
            <person name="Wietek J."/>
            <person name="Fernandez Lahore R.G."/>
            <person name="Sandaa R.-A."/>
            <person name="Bratbak G."/>
            <person name="Hegemann P."/>
            <person name="Beja O."/>
        </authorList>
    </citation>
    <scope>NUCLEOTIDE SEQUENCE</scope>
    <source>
        <strain evidence="1">01B</strain>
    </source>
</reference>
<sequence>MKEFNLENITSDLNNLLLKTYYSLDVTSFISKYHCPLRFQGNFIKKSIDSFKSIANEVNSSQLVNTDNPITNTIKDLLKIDNDTINNKKLVIFTCIRLDDYTKGEKGEKVDKIRYENNKEAINESLQFSHCINPVRKIEDTFNCETKGGRNSILSFPNKDRNVQMGGNVYDINYDTFQDSHVSFDTISFLQQMVFMYTIKILRWSFYYKQRKTEEFFVIKNESSTYSNVLIDYIVTMMVSLGVYATNNSTLFYGMLFDEIMSILMFLKTKDEEILLVPYFLVMYGIDYLK</sequence>
<organism evidence="1 2">
    <name type="scientific">Pyramimonas orientalis virus 01B</name>
    <dbReference type="NCBI Taxonomy" id="3134525"/>
    <lineage>
        <taxon>Viruses</taxon>
        <taxon>Varidnaviria</taxon>
        <taxon>Bamfordvirae</taxon>
        <taxon>Nucleocytoviricota</taxon>
        <taxon>Megaviricetes</taxon>
        <taxon>Imitervirales</taxon>
        <taxon>Allomimiviridae</taxon>
        <taxon>Heliosvirus</taxon>
        <taxon>Heliosvirus raunefjordenense</taxon>
    </lineage>
</organism>
<accession>A0A7M3UNN1</accession>